<dbReference type="Proteomes" id="UP000694523">
    <property type="component" value="Unplaced"/>
</dbReference>
<dbReference type="PROSITE" id="PS51716">
    <property type="entry name" value="G_IRG"/>
    <property type="match status" value="1"/>
</dbReference>
<evidence type="ECO:0000259" key="5">
    <source>
        <dbReference type="PROSITE" id="PS51716"/>
    </source>
</evidence>
<comment type="similarity">
    <text evidence="1">Belongs to the TRAFAC class dynamin-like GTPase superfamily. IRG family.</text>
</comment>
<dbReference type="InterPro" id="IPR051515">
    <property type="entry name" value="IRG"/>
</dbReference>
<proteinExistence type="inferred from homology"/>
<dbReference type="Gene3D" id="3.40.50.300">
    <property type="entry name" value="P-loop containing nucleotide triphosphate hydrolases"/>
    <property type="match status" value="1"/>
</dbReference>
<organism evidence="6 7">
    <name type="scientific">Neogobius melanostomus</name>
    <name type="common">round goby</name>
    <dbReference type="NCBI Taxonomy" id="47308"/>
    <lineage>
        <taxon>Eukaryota</taxon>
        <taxon>Metazoa</taxon>
        <taxon>Chordata</taxon>
        <taxon>Craniata</taxon>
        <taxon>Vertebrata</taxon>
        <taxon>Euteleostomi</taxon>
        <taxon>Actinopterygii</taxon>
        <taxon>Neopterygii</taxon>
        <taxon>Teleostei</taxon>
        <taxon>Neoteleostei</taxon>
        <taxon>Acanthomorphata</taxon>
        <taxon>Gobiaria</taxon>
        <taxon>Gobiiformes</taxon>
        <taxon>Gobioidei</taxon>
        <taxon>Gobiidae</taxon>
        <taxon>Benthophilinae</taxon>
        <taxon>Neogobiini</taxon>
        <taxon>Neogobius</taxon>
    </lineage>
</organism>
<dbReference type="Pfam" id="PF05049">
    <property type="entry name" value="IIGP"/>
    <property type="match status" value="1"/>
</dbReference>
<dbReference type="FunFam" id="3.40.50.300:FF:000541">
    <property type="entry name" value="Immunity related GTPase M"/>
    <property type="match status" value="1"/>
</dbReference>
<keyword evidence="3" id="KW-0378">Hydrolase</keyword>
<dbReference type="AlphaFoldDB" id="A0A8C6WW97"/>
<dbReference type="GO" id="GO:0016020">
    <property type="term" value="C:membrane"/>
    <property type="evidence" value="ECO:0007669"/>
    <property type="project" value="InterPro"/>
</dbReference>
<sequence length="388" mass="42981">MADNYEKEIKTALQKNDQALAAKKAKMYLDKMNNILVNIAITGEGGAGKSTLVNALRGIRNVTEGAAPTGVVETTMKPTEYLYPEHANIRIWDLPGVGTTKFKAAKYLKKVGFEKYDFFIIVSNDRFRENDAKLAKEIQKMKKKFYFVRSKIDNSINSQKEDNPNVQEEEVLNIIRNYCTKELKRLGFESPKIFLVYGLRLHLYEFEGLRTTLMEELPEHQRDALLLALPITSLEAIEQKKKTLEKKIIWFTVTSTAAAAAPVPGLPEAVNVGIIMGFTVDCAVSLGLTPKLLRKLSELSGVPLDDLKAETKSPLAAVEITKDLMLKVLKKSSPFIAATALQGGATFVPVLGIPFAMIISGVTTYQALTYILNSLADDAQSVFLKAWG</sequence>
<evidence type="ECO:0000256" key="1">
    <source>
        <dbReference type="ARBA" id="ARBA00005429"/>
    </source>
</evidence>
<dbReference type="InterPro" id="IPR007743">
    <property type="entry name" value="Immunity-related_GTPase-like"/>
</dbReference>
<dbReference type="PANTHER" id="PTHR32341">
    <property type="entry name" value="INTERFERON-INDUCIBLE GTPASE"/>
    <property type="match status" value="1"/>
</dbReference>
<keyword evidence="4" id="KW-0342">GTP-binding</keyword>
<evidence type="ECO:0000256" key="2">
    <source>
        <dbReference type="ARBA" id="ARBA00022741"/>
    </source>
</evidence>
<reference evidence="6" key="2">
    <citation type="submission" date="2025-09" db="UniProtKB">
        <authorList>
            <consortium name="Ensembl"/>
        </authorList>
    </citation>
    <scope>IDENTIFICATION</scope>
</reference>
<dbReference type="Ensembl" id="ENSNMLT00000040814.1">
    <property type="protein sequence ID" value="ENSNMLP00000036638.1"/>
    <property type="gene ID" value="ENSNMLG00000022720.1"/>
</dbReference>
<dbReference type="InterPro" id="IPR027417">
    <property type="entry name" value="P-loop_NTPase"/>
</dbReference>
<evidence type="ECO:0000313" key="7">
    <source>
        <dbReference type="Proteomes" id="UP000694523"/>
    </source>
</evidence>
<protein>
    <recommendedName>
        <fullName evidence="5">IRG-type G domain-containing protein</fullName>
    </recommendedName>
</protein>
<accession>A0A8C6WW97</accession>
<name>A0A8C6WW97_9GOBI</name>
<evidence type="ECO:0000313" key="6">
    <source>
        <dbReference type="Ensembl" id="ENSNMLP00000036638.1"/>
    </source>
</evidence>
<dbReference type="PANTHER" id="PTHR32341:SF10">
    <property type="entry name" value="INTERFERON-INDUCIBLE GTPASE 5"/>
    <property type="match status" value="1"/>
</dbReference>
<dbReference type="GO" id="GO:0016787">
    <property type="term" value="F:hydrolase activity"/>
    <property type="evidence" value="ECO:0007669"/>
    <property type="project" value="UniProtKB-KW"/>
</dbReference>
<feature type="domain" description="IRG-type G" evidence="5">
    <location>
        <begin position="35"/>
        <end position="216"/>
    </location>
</feature>
<evidence type="ECO:0000256" key="3">
    <source>
        <dbReference type="ARBA" id="ARBA00022801"/>
    </source>
</evidence>
<reference evidence="6" key="1">
    <citation type="submission" date="2025-08" db="UniProtKB">
        <authorList>
            <consortium name="Ensembl"/>
        </authorList>
    </citation>
    <scope>IDENTIFICATION</scope>
</reference>
<dbReference type="SUPFAM" id="SSF52540">
    <property type="entry name" value="P-loop containing nucleoside triphosphate hydrolases"/>
    <property type="match status" value="1"/>
</dbReference>
<keyword evidence="7" id="KW-1185">Reference proteome</keyword>
<dbReference type="InterPro" id="IPR030385">
    <property type="entry name" value="G_IRG_dom"/>
</dbReference>
<evidence type="ECO:0000256" key="4">
    <source>
        <dbReference type="ARBA" id="ARBA00023134"/>
    </source>
</evidence>
<dbReference type="GO" id="GO:0005525">
    <property type="term" value="F:GTP binding"/>
    <property type="evidence" value="ECO:0007669"/>
    <property type="project" value="UniProtKB-KW"/>
</dbReference>
<keyword evidence="2" id="KW-0547">Nucleotide-binding</keyword>